<feature type="domain" description="PKD/Chitinase" evidence="2">
    <location>
        <begin position="229"/>
        <end position="316"/>
    </location>
</feature>
<dbReference type="AlphaFoldDB" id="A0A016QN06"/>
<dbReference type="EMBL" id="JHAC01000041">
    <property type="protein sequence ID" value="EYB67381.1"/>
    <property type="molecule type" value="Genomic_DNA"/>
</dbReference>
<feature type="chain" id="PRO_5001485454" evidence="1">
    <location>
        <begin position="22"/>
        <end position="547"/>
    </location>
</feature>
<dbReference type="PROSITE" id="PS51257">
    <property type="entry name" value="PROKAR_LIPOPROTEIN"/>
    <property type="match status" value="1"/>
</dbReference>
<organism evidence="3 4">
    <name type="scientific">Deinococcus phoenicis</name>
    <dbReference type="NCBI Taxonomy" id="1476583"/>
    <lineage>
        <taxon>Bacteria</taxon>
        <taxon>Thermotogati</taxon>
        <taxon>Deinococcota</taxon>
        <taxon>Deinococci</taxon>
        <taxon>Deinococcales</taxon>
        <taxon>Deinococcaceae</taxon>
        <taxon>Deinococcus</taxon>
    </lineage>
</organism>
<feature type="signal peptide" evidence="1">
    <location>
        <begin position="1"/>
        <end position="21"/>
    </location>
</feature>
<dbReference type="Pfam" id="PF04151">
    <property type="entry name" value="PPC"/>
    <property type="match status" value="1"/>
</dbReference>
<comment type="caution">
    <text evidence="3">The sequence shown here is derived from an EMBL/GenBank/DDBJ whole genome shotgun (WGS) entry which is preliminary data.</text>
</comment>
<dbReference type="InterPro" id="IPR022409">
    <property type="entry name" value="PKD/Chitinase_dom"/>
</dbReference>
<keyword evidence="4" id="KW-1185">Reference proteome</keyword>
<dbReference type="eggNOG" id="COG3291">
    <property type="taxonomic scope" value="Bacteria"/>
</dbReference>
<evidence type="ECO:0000313" key="3">
    <source>
        <dbReference type="EMBL" id="EYB67381.1"/>
    </source>
</evidence>
<keyword evidence="1" id="KW-0732">Signal</keyword>
<name>A0A016QN06_9DEIO</name>
<dbReference type="STRING" id="1476583.DEIPH_ctg043orf0011"/>
<proteinExistence type="predicted"/>
<evidence type="ECO:0000259" key="2">
    <source>
        <dbReference type="SMART" id="SM00089"/>
    </source>
</evidence>
<dbReference type="SUPFAM" id="SSF89260">
    <property type="entry name" value="Collagen-binding domain"/>
    <property type="match status" value="1"/>
</dbReference>
<gene>
    <name evidence="3" type="ORF">DEIPH_ctg043orf0011</name>
</gene>
<dbReference type="InterPro" id="IPR007280">
    <property type="entry name" value="Peptidase_C_arc/bac"/>
</dbReference>
<dbReference type="Pfam" id="PF17957">
    <property type="entry name" value="Big_7"/>
    <property type="match status" value="4"/>
</dbReference>
<reference evidence="3 4" key="1">
    <citation type="submission" date="2014-03" db="EMBL/GenBank/DDBJ databases">
        <title>Draft genome sequence of Deinococcus phoenicis 1P10ME.</title>
        <authorList>
            <person name="Stepanov V.G."/>
            <person name="Vaishampayan P."/>
            <person name="Venkateswaran K."/>
            <person name="Fox G.E."/>
        </authorList>
    </citation>
    <scope>NUCLEOTIDE SEQUENCE [LARGE SCALE GENOMIC DNA]</scope>
    <source>
        <strain evidence="3 4">1P10ME</strain>
    </source>
</reference>
<dbReference type="SUPFAM" id="SSF49299">
    <property type="entry name" value="PKD domain"/>
    <property type="match status" value="1"/>
</dbReference>
<dbReference type="SMART" id="SM00089">
    <property type="entry name" value="PKD"/>
    <property type="match status" value="4"/>
</dbReference>
<evidence type="ECO:0000313" key="4">
    <source>
        <dbReference type="Proteomes" id="UP000020492"/>
    </source>
</evidence>
<dbReference type="eggNOG" id="COG1404">
    <property type="taxonomic scope" value="Bacteria"/>
</dbReference>
<dbReference type="Proteomes" id="UP000020492">
    <property type="component" value="Unassembled WGS sequence"/>
</dbReference>
<feature type="domain" description="PKD/Chitinase" evidence="2">
    <location>
        <begin position="328"/>
        <end position="415"/>
    </location>
</feature>
<dbReference type="Gene3D" id="2.60.120.380">
    <property type="match status" value="1"/>
</dbReference>
<evidence type="ECO:0000256" key="1">
    <source>
        <dbReference type="SAM" id="SignalP"/>
    </source>
</evidence>
<dbReference type="InterPro" id="IPR035986">
    <property type="entry name" value="PKD_dom_sf"/>
</dbReference>
<dbReference type="RefSeq" id="WP_051517358.1">
    <property type="nucleotide sequence ID" value="NZ_JHAC01000041.1"/>
</dbReference>
<feature type="domain" description="PKD/Chitinase" evidence="2">
    <location>
        <begin position="33"/>
        <end position="122"/>
    </location>
</feature>
<sequence>MKAHRSLSLALLTGLLLSACGTGGTPKDTQAPQVALTVAPTSLTAAGQATFTATATDNVGVTAVEFYDGDKLIATDKEAPFTVSQNYAAADNGAHTIKAVAVDAAGNRGSASGTLTVNIQTAPSGDTEKPQVSLTVTPAELTANGTATFKATATDNVGVKSVAFYDGDQLLDTDTEAPYEYSQNYSAADNGTHTIRAVAVDAAGNQGEAAGTFTVKIQTTPGQDVEKPQVSLTATPQTLTAAGSVKLVATASDNVGVTKVTFYRGDTKIGEDTSAPYEATDNLTAANNGTVTYRAVAMDAAGNSATTTTTVTVNVPVTPPPADTTKPKVKVTAQPAQLLLPGQVTFTADVTDDRGVVRVDFYDNGRLVLADTAAPYAVSRTYGYADNGQHIITVRAYDQQGNMGETSLTFTVAIGEADALEPNDSIATPVSLNIGTPLQGTVFGQDRDFDYFKFDAEAGDMLKLTVKSVSVNPASTLDPYVMILMPDGKTVLEKDDDSGTGMESEIRFNVPQTGTYYVVVTSFDIHDEPDASDNKATNTYQIALTRR</sequence>
<dbReference type="Gene3D" id="2.60.40.10">
    <property type="entry name" value="Immunoglobulins"/>
    <property type="match status" value="4"/>
</dbReference>
<accession>A0A016QN06</accession>
<dbReference type="PATRIC" id="fig|1476583.3.peg.2557"/>
<dbReference type="OrthoDB" id="71555at2"/>
<dbReference type="InterPro" id="IPR013783">
    <property type="entry name" value="Ig-like_fold"/>
</dbReference>
<feature type="domain" description="PKD/Chitinase" evidence="2">
    <location>
        <begin position="131"/>
        <end position="220"/>
    </location>
</feature>
<protein>
    <submittedName>
        <fullName evidence="3">Peptidase-like protein</fullName>
    </submittedName>
</protein>